<dbReference type="EC" id="1.7.1.4" evidence="5"/>
<evidence type="ECO:0000256" key="3">
    <source>
        <dbReference type="ARBA" id="ARBA00022827"/>
    </source>
</evidence>
<dbReference type="PANTHER" id="PTHR43429:SF3">
    <property type="entry name" value="NITRITE REDUCTASE [NAD(P)H]"/>
    <property type="match status" value="1"/>
</dbReference>
<gene>
    <name evidence="5" type="ORF">MGWOODY_XGa1848</name>
</gene>
<dbReference type="PRINTS" id="PR00411">
    <property type="entry name" value="PNDRDTASEI"/>
</dbReference>
<dbReference type="SUPFAM" id="SSF51905">
    <property type="entry name" value="FAD/NAD(P)-binding domain"/>
    <property type="match status" value="2"/>
</dbReference>
<organism evidence="5">
    <name type="scientific">hydrothermal vent metagenome</name>
    <dbReference type="NCBI Taxonomy" id="652676"/>
    <lineage>
        <taxon>unclassified sequences</taxon>
        <taxon>metagenomes</taxon>
        <taxon>ecological metagenomes</taxon>
    </lineage>
</organism>
<dbReference type="GO" id="GO:0008942">
    <property type="term" value="F:nitrite reductase [NAD(P)H] activity"/>
    <property type="evidence" value="ECO:0007669"/>
    <property type="project" value="UniProtKB-EC"/>
</dbReference>
<dbReference type="AlphaFoldDB" id="A0A160TVP8"/>
<keyword evidence="2" id="KW-0285">Flavoprotein</keyword>
<accession>A0A160TVP8</accession>
<evidence type="ECO:0000256" key="2">
    <source>
        <dbReference type="ARBA" id="ARBA00022630"/>
    </source>
</evidence>
<proteinExistence type="predicted"/>
<dbReference type="InterPro" id="IPR050260">
    <property type="entry name" value="FAD-bd_OxRdtase"/>
</dbReference>
<reference evidence="5" key="1">
    <citation type="submission" date="2015-10" db="EMBL/GenBank/DDBJ databases">
        <authorList>
            <person name="Gilbert D.G."/>
        </authorList>
    </citation>
    <scope>NUCLEOTIDE SEQUENCE</scope>
</reference>
<feature type="domain" description="FAD/NAD(P)-binding" evidence="4">
    <location>
        <begin position="2"/>
        <end position="291"/>
    </location>
</feature>
<keyword evidence="5" id="KW-0560">Oxidoreductase</keyword>
<dbReference type="InterPro" id="IPR036188">
    <property type="entry name" value="FAD/NAD-bd_sf"/>
</dbReference>
<sequence>MHYVIIGAGPAAVAAAEKLRVLDEDGQITMIGSQAQQPYSRMAIPYYLTGKVEESGTYLRRSSDHFESHRIELVHGEATAVDAAGHKVILGDGSAMAYDKLLIATGAEPIIPPVAGMDDPRVQQCWHLEDAERIIELAKPGARAVQVGAGFIGCIILESWVLREVDLTVVEMGPRMVPRMLGEKAGNLLKTWCESKGVTVHTGTTVETIESTQNELNVVLNNGEAYPADVVIVSTGVKPNVGFLQDLDIKIDQGIEVDEFMQTSISDVYAAGDCAQGLDFSTGETAVHAVQPTATEHGRVAATNMATNNSFSYKGSLNMNILDTLGLVTSSFGAWEGVDGSDSAEIYNPDNYQYINLQFKDDVLVGANTVGYHAHLGVLRGLIESRVPLGVWKERLKKNPVGLMEAYIGVTQEAAGSA</sequence>
<dbReference type="PANTHER" id="PTHR43429">
    <property type="entry name" value="PYRIDINE NUCLEOTIDE-DISULFIDE OXIDOREDUCTASE DOMAIN-CONTAINING"/>
    <property type="match status" value="1"/>
</dbReference>
<dbReference type="InterPro" id="IPR023753">
    <property type="entry name" value="FAD/NAD-binding_dom"/>
</dbReference>
<dbReference type="EMBL" id="CZRL01000106">
    <property type="protein sequence ID" value="CUS54858.1"/>
    <property type="molecule type" value="Genomic_DNA"/>
</dbReference>
<dbReference type="Gene3D" id="3.50.50.60">
    <property type="entry name" value="FAD/NAD(P)-binding domain"/>
    <property type="match status" value="2"/>
</dbReference>
<dbReference type="Pfam" id="PF07992">
    <property type="entry name" value="Pyr_redox_2"/>
    <property type="match status" value="1"/>
</dbReference>
<evidence type="ECO:0000313" key="5">
    <source>
        <dbReference type="EMBL" id="CUS54858.1"/>
    </source>
</evidence>
<evidence type="ECO:0000256" key="1">
    <source>
        <dbReference type="ARBA" id="ARBA00001974"/>
    </source>
</evidence>
<name>A0A160TVP8_9ZZZZ</name>
<evidence type="ECO:0000259" key="4">
    <source>
        <dbReference type="Pfam" id="PF07992"/>
    </source>
</evidence>
<protein>
    <submittedName>
        <fullName evidence="5">Nitrite reductase probable [NAD(P)H] subunit</fullName>
        <ecNumber evidence="5">1.7.1.4</ecNumber>
    </submittedName>
</protein>
<keyword evidence="3" id="KW-0274">FAD</keyword>
<dbReference type="PRINTS" id="PR00368">
    <property type="entry name" value="FADPNR"/>
</dbReference>
<comment type="cofactor">
    <cofactor evidence="1">
        <name>FAD</name>
        <dbReference type="ChEBI" id="CHEBI:57692"/>
    </cofactor>
</comment>